<dbReference type="InterPro" id="IPR012902">
    <property type="entry name" value="N_methyl_site"/>
</dbReference>
<dbReference type="InterPro" id="IPR000983">
    <property type="entry name" value="Bac_GSPG_pilin"/>
</dbReference>
<dbReference type="eggNOG" id="COG4969">
    <property type="taxonomic scope" value="Bacteria"/>
</dbReference>
<comment type="subcellular location">
    <subcellularLocation>
        <location evidence="1">Cell surface</location>
    </subcellularLocation>
</comment>
<evidence type="ECO:0000256" key="1">
    <source>
        <dbReference type="ARBA" id="ARBA00004241"/>
    </source>
</evidence>
<evidence type="ECO:0000313" key="5">
    <source>
        <dbReference type="EMBL" id="EGQ22551.1"/>
    </source>
</evidence>
<evidence type="ECO:0008006" key="7">
    <source>
        <dbReference type="Google" id="ProtNLM"/>
    </source>
</evidence>
<dbReference type="Pfam" id="PF07963">
    <property type="entry name" value="N_methyl"/>
    <property type="match status" value="1"/>
</dbReference>
<dbReference type="GO" id="GO:0015628">
    <property type="term" value="P:protein secretion by the type II secretion system"/>
    <property type="evidence" value="ECO:0007669"/>
    <property type="project" value="InterPro"/>
</dbReference>
<dbReference type="HOGENOM" id="CLU_091705_7_0_9"/>
<evidence type="ECO:0000313" key="6">
    <source>
        <dbReference type="Proteomes" id="UP000005316"/>
    </source>
</evidence>
<dbReference type="Proteomes" id="UP000005316">
    <property type="component" value="Unassembled WGS sequence"/>
</dbReference>
<keyword evidence="4" id="KW-1133">Transmembrane helix</keyword>
<feature type="transmembrane region" description="Helical" evidence="4">
    <location>
        <begin position="20"/>
        <end position="42"/>
    </location>
</feature>
<evidence type="ECO:0000256" key="3">
    <source>
        <dbReference type="ARBA" id="ARBA00023287"/>
    </source>
</evidence>
<dbReference type="RefSeq" id="WP_009497499.1">
    <property type="nucleotide sequence ID" value="NZ_GL982998.1"/>
</dbReference>
<comment type="caution">
    <text evidence="5">The sequence shown here is derived from an EMBL/GenBank/DDBJ whole genome shotgun (WGS) entry which is preliminary data.</text>
</comment>
<dbReference type="AlphaFoldDB" id="F9DVK0"/>
<gene>
    <name evidence="5" type="ORF">HMPREF9372_2831</name>
</gene>
<dbReference type="Gene3D" id="3.30.700.10">
    <property type="entry name" value="Glycoprotein, Type 4 Pilin"/>
    <property type="match status" value="1"/>
</dbReference>
<evidence type="ECO:0000256" key="4">
    <source>
        <dbReference type="SAM" id="Phobius"/>
    </source>
</evidence>
<accession>F9DVK0</accession>
<dbReference type="PROSITE" id="PS00409">
    <property type="entry name" value="PROKAR_NTER_METHYL"/>
    <property type="match status" value="1"/>
</dbReference>
<protein>
    <recommendedName>
        <fullName evidence="7">Tfp assembly type protein</fullName>
    </recommendedName>
</protein>
<dbReference type="GO" id="GO:0030420">
    <property type="term" value="P:establishment of competence for transformation"/>
    <property type="evidence" value="ECO:0007669"/>
    <property type="project" value="UniProtKB-KW"/>
</dbReference>
<dbReference type="EMBL" id="AFPZ01000091">
    <property type="protein sequence ID" value="EGQ22551.1"/>
    <property type="molecule type" value="Genomic_DNA"/>
</dbReference>
<organism evidence="5 6">
    <name type="scientific">Sporosarcina newyorkensis 2681</name>
    <dbReference type="NCBI Taxonomy" id="1027292"/>
    <lineage>
        <taxon>Bacteria</taxon>
        <taxon>Bacillati</taxon>
        <taxon>Bacillota</taxon>
        <taxon>Bacilli</taxon>
        <taxon>Bacillales</taxon>
        <taxon>Caryophanaceae</taxon>
        <taxon>Sporosarcina</taxon>
    </lineage>
</organism>
<keyword evidence="4" id="KW-0472">Membrane</keyword>
<dbReference type="GO" id="GO:0015627">
    <property type="term" value="C:type II protein secretion system complex"/>
    <property type="evidence" value="ECO:0007669"/>
    <property type="project" value="InterPro"/>
</dbReference>
<dbReference type="OrthoDB" id="2428428at2"/>
<keyword evidence="3" id="KW-0178">Competence</keyword>
<reference evidence="5 6" key="1">
    <citation type="submission" date="2011-04" db="EMBL/GenBank/DDBJ databases">
        <authorList>
            <person name="Muzny D."/>
            <person name="Qin X."/>
            <person name="Deng J."/>
            <person name="Jiang H."/>
            <person name="Liu Y."/>
            <person name="Qu J."/>
            <person name="Song X.-Z."/>
            <person name="Zhang L."/>
            <person name="Thornton R."/>
            <person name="Coyle M."/>
            <person name="Francisco L."/>
            <person name="Jackson L."/>
            <person name="Javaid M."/>
            <person name="Korchina V."/>
            <person name="Kovar C."/>
            <person name="Mata R."/>
            <person name="Mathew T."/>
            <person name="Ngo R."/>
            <person name="Nguyen L."/>
            <person name="Nguyen N."/>
            <person name="Okwuonu G."/>
            <person name="Ongeri F."/>
            <person name="Pham C."/>
            <person name="Simmons D."/>
            <person name="Wilczek-Boney K."/>
            <person name="Hale W."/>
            <person name="Jakkamsetti A."/>
            <person name="Pham P."/>
            <person name="Ruth R."/>
            <person name="San Lucas F."/>
            <person name="Warren J."/>
            <person name="Zhang J."/>
            <person name="Zhao Z."/>
            <person name="Zhou C."/>
            <person name="Zhu D."/>
            <person name="Lee S."/>
            <person name="Bess C."/>
            <person name="Blankenburg K."/>
            <person name="Forbes L."/>
            <person name="Fu Q."/>
            <person name="Gubbala S."/>
            <person name="Hirani K."/>
            <person name="Jayaseelan J.C."/>
            <person name="Lara F."/>
            <person name="Munidasa M."/>
            <person name="Palculict T."/>
            <person name="Patil S."/>
            <person name="Pu L.-L."/>
            <person name="Saada N."/>
            <person name="Tang L."/>
            <person name="Weissenberger G."/>
            <person name="Zhu Y."/>
            <person name="Hemphill L."/>
            <person name="Shang Y."/>
            <person name="Youmans B."/>
            <person name="Ayvaz T."/>
            <person name="Ross M."/>
            <person name="Santibanez J."/>
            <person name="Aqrawi P."/>
            <person name="Gross S."/>
            <person name="Joshi V."/>
            <person name="Fowler G."/>
            <person name="Nazareth L."/>
            <person name="Reid J."/>
            <person name="Worley K."/>
            <person name="Petrosino J."/>
            <person name="Highlander S."/>
            <person name="Gibbs R."/>
        </authorList>
    </citation>
    <scope>NUCLEOTIDE SEQUENCE [LARGE SCALE GENOMIC DNA]</scope>
    <source>
        <strain evidence="5 6">2681</strain>
    </source>
</reference>
<dbReference type="NCBIfam" id="TIGR02532">
    <property type="entry name" value="IV_pilin_GFxxxE"/>
    <property type="match status" value="1"/>
</dbReference>
<evidence type="ECO:0000256" key="2">
    <source>
        <dbReference type="ARBA" id="ARBA00022481"/>
    </source>
</evidence>
<dbReference type="SUPFAM" id="SSF54523">
    <property type="entry name" value="Pili subunits"/>
    <property type="match status" value="1"/>
</dbReference>
<dbReference type="InterPro" id="IPR045584">
    <property type="entry name" value="Pilin-like"/>
</dbReference>
<sequence>MKKFLQKKLKNEKGLTLVELLAVIVILGIIAAIAVPAIGGIIDNSRIKAAHADAMNIMSAANLYFADNPDVTGSQVTLKELQDEKYIDNAGTFEINDSTIVKKITTGNTISGVAKWNKTSGKTVTYKAATLADINTAGTKGVASKVEIAGR</sequence>
<keyword evidence="4" id="KW-0812">Transmembrane</keyword>
<dbReference type="PRINTS" id="PR00813">
    <property type="entry name" value="BCTERIALGSPG"/>
</dbReference>
<proteinExistence type="predicted"/>
<keyword evidence="2" id="KW-0488">Methylation</keyword>
<dbReference type="GO" id="GO:0009986">
    <property type="term" value="C:cell surface"/>
    <property type="evidence" value="ECO:0007669"/>
    <property type="project" value="UniProtKB-SubCell"/>
</dbReference>
<name>F9DVK0_9BACL</name>